<name>A0A1J7JFJ8_9PEZI</name>
<dbReference type="STRING" id="1408157.A0A1J7JFJ8"/>
<dbReference type="GO" id="GO:0140664">
    <property type="term" value="F:ATP-dependent DNA damage sensor activity"/>
    <property type="evidence" value="ECO:0007669"/>
    <property type="project" value="InterPro"/>
</dbReference>
<sequence length="165" mass="18541">MAANVTIKAIEPSTIHQIQSGQVIVDLCSVAKELVENSLDAGATSIGMDTLIQTCHWRHGLTACIRRCTIQEPRVRLYRSPRQWLWHIAAELRDACSQALHLQAVYLCRPHHAPDLRIPWRGSVISMCPVAFLRRDMHSGGCSQGKKARVRGIWQAKEHERCIGS</sequence>
<dbReference type="InParanoid" id="A0A1J7JFJ8"/>
<proteinExistence type="inferred from homology"/>
<protein>
    <submittedName>
        <fullName evidence="2">Uncharacterized protein</fullName>
    </submittedName>
</protein>
<evidence type="ECO:0000313" key="2">
    <source>
        <dbReference type="EMBL" id="OIW28480.1"/>
    </source>
</evidence>
<dbReference type="AlphaFoldDB" id="A0A1J7JFJ8"/>
<dbReference type="Gene3D" id="3.30.565.10">
    <property type="entry name" value="Histidine kinase-like ATPase, C-terminal domain"/>
    <property type="match status" value="1"/>
</dbReference>
<dbReference type="GO" id="GO:0032389">
    <property type="term" value="C:MutLalpha complex"/>
    <property type="evidence" value="ECO:0007669"/>
    <property type="project" value="TreeGrafter"/>
</dbReference>
<dbReference type="EMBL" id="KV875098">
    <property type="protein sequence ID" value="OIW28480.1"/>
    <property type="molecule type" value="Genomic_DNA"/>
</dbReference>
<dbReference type="SUPFAM" id="SSF55874">
    <property type="entry name" value="ATPase domain of HSP90 chaperone/DNA topoisomerase II/histidine kinase"/>
    <property type="match status" value="1"/>
</dbReference>
<dbReference type="PANTHER" id="PTHR10073:SF52">
    <property type="entry name" value="MISMATCH REPAIR ENDONUCLEASE PMS2"/>
    <property type="match status" value="1"/>
</dbReference>
<dbReference type="Proteomes" id="UP000182658">
    <property type="component" value="Unassembled WGS sequence"/>
</dbReference>
<dbReference type="InterPro" id="IPR038973">
    <property type="entry name" value="MutL/Mlh/Pms-like"/>
</dbReference>
<evidence type="ECO:0000313" key="3">
    <source>
        <dbReference type="Proteomes" id="UP000182658"/>
    </source>
</evidence>
<reference evidence="2 3" key="1">
    <citation type="submission" date="2016-10" db="EMBL/GenBank/DDBJ databases">
        <title>Draft genome sequence of Coniochaeta ligniaria NRRL30616, a lignocellulolytic fungus for bioabatement of inhibitors in plant biomass hydrolysates.</title>
        <authorList>
            <consortium name="DOE Joint Genome Institute"/>
            <person name="Jimenez D.J."/>
            <person name="Hector R.E."/>
            <person name="Riley R."/>
            <person name="Sun H."/>
            <person name="Grigoriev I.V."/>
            <person name="Van Elsas J.D."/>
            <person name="Nichols N.N."/>
        </authorList>
    </citation>
    <scope>NUCLEOTIDE SEQUENCE [LARGE SCALE GENOMIC DNA]</scope>
    <source>
        <strain evidence="2 3">NRRL 30616</strain>
    </source>
</reference>
<keyword evidence="3" id="KW-1185">Reference proteome</keyword>
<dbReference type="OrthoDB" id="10263226at2759"/>
<organism evidence="2 3">
    <name type="scientific">Coniochaeta ligniaria NRRL 30616</name>
    <dbReference type="NCBI Taxonomy" id="1408157"/>
    <lineage>
        <taxon>Eukaryota</taxon>
        <taxon>Fungi</taxon>
        <taxon>Dikarya</taxon>
        <taxon>Ascomycota</taxon>
        <taxon>Pezizomycotina</taxon>
        <taxon>Sordariomycetes</taxon>
        <taxon>Sordariomycetidae</taxon>
        <taxon>Coniochaetales</taxon>
        <taxon>Coniochaetaceae</taxon>
        <taxon>Coniochaeta</taxon>
    </lineage>
</organism>
<gene>
    <name evidence="2" type="ORF">CONLIGDRAFT_378656</name>
</gene>
<dbReference type="GO" id="GO:0006298">
    <property type="term" value="P:mismatch repair"/>
    <property type="evidence" value="ECO:0007669"/>
    <property type="project" value="InterPro"/>
</dbReference>
<comment type="similarity">
    <text evidence="1">Belongs to the DNA mismatch repair MutL/HexB family.</text>
</comment>
<evidence type="ECO:0000256" key="1">
    <source>
        <dbReference type="ARBA" id="ARBA00006082"/>
    </source>
</evidence>
<dbReference type="PANTHER" id="PTHR10073">
    <property type="entry name" value="DNA MISMATCH REPAIR PROTEIN MLH, PMS, MUTL"/>
    <property type="match status" value="1"/>
</dbReference>
<accession>A0A1J7JFJ8</accession>
<dbReference type="InterPro" id="IPR036890">
    <property type="entry name" value="HATPase_C_sf"/>
</dbReference>
<dbReference type="GO" id="GO:0016887">
    <property type="term" value="F:ATP hydrolysis activity"/>
    <property type="evidence" value="ECO:0007669"/>
    <property type="project" value="InterPro"/>
</dbReference>